<sequence length="44" mass="4689">MGSYAPLPHGECGGSKGKEAPNEAPRRKAWIRLDAFPARGAKPL</sequence>
<feature type="region of interest" description="Disordered" evidence="1">
    <location>
        <begin position="1"/>
        <end position="28"/>
    </location>
</feature>
<protein>
    <submittedName>
        <fullName evidence="2">Uncharacterized protein</fullName>
    </submittedName>
</protein>
<dbReference type="EMBL" id="BMGZ01000003">
    <property type="protein sequence ID" value="GGI00887.1"/>
    <property type="molecule type" value="Genomic_DNA"/>
</dbReference>
<dbReference type="Proteomes" id="UP000621856">
    <property type="component" value="Unassembled WGS sequence"/>
</dbReference>
<feature type="compositionally biased region" description="Basic and acidic residues" evidence="1">
    <location>
        <begin position="16"/>
        <end position="26"/>
    </location>
</feature>
<proteinExistence type="predicted"/>
<organism evidence="2 3">
    <name type="scientific">Aquisalinus luteolus</name>
    <dbReference type="NCBI Taxonomy" id="1566827"/>
    <lineage>
        <taxon>Bacteria</taxon>
        <taxon>Pseudomonadati</taxon>
        <taxon>Pseudomonadota</taxon>
        <taxon>Alphaproteobacteria</taxon>
        <taxon>Parvularculales</taxon>
        <taxon>Parvularculaceae</taxon>
        <taxon>Aquisalinus</taxon>
    </lineage>
</organism>
<accession>A0A8J3EVK9</accession>
<evidence type="ECO:0000313" key="2">
    <source>
        <dbReference type="EMBL" id="GGI00887.1"/>
    </source>
</evidence>
<dbReference type="AlphaFoldDB" id="A0A8J3EVK9"/>
<evidence type="ECO:0000256" key="1">
    <source>
        <dbReference type="SAM" id="MobiDB-lite"/>
    </source>
</evidence>
<gene>
    <name evidence="2" type="ORF">GCM10011355_30240</name>
</gene>
<reference evidence="2" key="1">
    <citation type="journal article" date="2014" name="Int. J. Syst. Evol. Microbiol.">
        <title>Complete genome sequence of Corynebacterium casei LMG S-19264T (=DSM 44701T), isolated from a smear-ripened cheese.</title>
        <authorList>
            <consortium name="US DOE Joint Genome Institute (JGI-PGF)"/>
            <person name="Walter F."/>
            <person name="Albersmeier A."/>
            <person name="Kalinowski J."/>
            <person name="Ruckert C."/>
        </authorList>
    </citation>
    <scope>NUCLEOTIDE SEQUENCE</scope>
    <source>
        <strain evidence="2">CGMCC 1.14984</strain>
    </source>
</reference>
<evidence type="ECO:0000313" key="3">
    <source>
        <dbReference type="Proteomes" id="UP000621856"/>
    </source>
</evidence>
<reference evidence="2" key="2">
    <citation type="submission" date="2020-09" db="EMBL/GenBank/DDBJ databases">
        <authorList>
            <person name="Sun Q."/>
            <person name="Zhou Y."/>
        </authorList>
    </citation>
    <scope>NUCLEOTIDE SEQUENCE</scope>
    <source>
        <strain evidence="2">CGMCC 1.14984</strain>
    </source>
</reference>
<name>A0A8J3EVK9_9PROT</name>
<comment type="caution">
    <text evidence="2">The sequence shown here is derived from an EMBL/GenBank/DDBJ whole genome shotgun (WGS) entry which is preliminary data.</text>
</comment>